<sequence length="517" mass="55755">MHDGPMESLIDSKVAGLSPVPMAVSHSNLGESSTTNETTPLLNNARNDQDPEDQEPLVKEATPLPMLQLLIICFIRLMDPISFTQIFPYVNEFITFLKVTDDPSQTGFYSGLVDFSRFIQWSKLSNKIGRKPVIMAGTLGVALSTMYFGLSSSLTELLVSRAIAGVSGGTVAVVQSVVGEITDASNQAAAFPIYGLVWPVGGIAGPFIGGVLSNPADKYDPFFQNSVFHIHPYFLPCLVAGTLALCGVVSAYLFLEETLHRKPSDSTGSNPADDHEPTLRELLSIPIIRVLTISAFAFNFNGTGFEVLFVLFCYTPIVNGGLEFSPSTIGFILSYAGLISAAMQVFIMPVLLKRVEASKLYNIAISAWPISFAFLPILNFIARRGLGQATGNLDLVSGIMLWAILVFVIAMSGIGGMAYSPAALAVSNGVILCAMSLARIISPALVRYVSIFSSRSPLMILRSVRSSIFALSQEYHLLEGYLWSLCMICSSVAAMGLGRKISRLSQSSLTHYTPRNG</sequence>
<evidence type="ECO:0000256" key="4">
    <source>
        <dbReference type="ARBA" id="ARBA00022989"/>
    </source>
</evidence>
<feature type="region of interest" description="Disordered" evidence="6">
    <location>
        <begin position="25"/>
        <end position="54"/>
    </location>
</feature>
<accession>A0A9P5U0R9</accession>
<feature type="compositionally biased region" description="Polar residues" evidence="6">
    <location>
        <begin position="25"/>
        <end position="46"/>
    </location>
</feature>
<feature type="transmembrane region" description="Helical" evidence="7">
    <location>
        <begin position="399"/>
        <end position="418"/>
    </location>
</feature>
<evidence type="ECO:0000256" key="6">
    <source>
        <dbReference type="SAM" id="MobiDB-lite"/>
    </source>
</evidence>
<keyword evidence="9" id="KW-1185">Reference proteome</keyword>
<keyword evidence="5 7" id="KW-0472">Membrane</keyword>
<dbReference type="Proteomes" id="UP000772434">
    <property type="component" value="Unassembled WGS sequence"/>
</dbReference>
<organism evidence="8 9">
    <name type="scientific">Rhodocollybia butyracea</name>
    <dbReference type="NCBI Taxonomy" id="206335"/>
    <lineage>
        <taxon>Eukaryota</taxon>
        <taxon>Fungi</taxon>
        <taxon>Dikarya</taxon>
        <taxon>Basidiomycota</taxon>
        <taxon>Agaricomycotina</taxon>
        <taxon>Agaricomycetes</taxon>
        <taxon>Agaricomycetidae</taxon>
        <taxon>Agaricales</taxon>
        <taxon>Marasmiineae</taxon>
        <taxon>Omphalotaceae</taxon>
        <taxon>Rhodocollybia</taxon>
    </lineage>
</organism>
<dbReference type="GO" id="GO:0016020">
    <property type="term" value="C:membrane"/>
    <property type="evidence" value="ECO:0007669"/>
    <property type="project" value="UniProtKB-SubCell"/>
</dbReference>
<dbReference type="SUPFAM" id="SSF103473">
    <property type="entry name" value="MFS general substrate transporter"/>
    <property type="match status" value="1"/>
</dbReference>
<protein>
    <submittedName>
        <fullName evidence="8">Major facilitator superfamily domain-containing protein</fullName>
    </submittedName>
</protein>
<gene>
    <name evidence="8" type="ORF">BDP27DRAFT_1337722</name>
</gene>
<feature type="transmembrane region" description="Helical" evidence="7">
    <location>
        <begin position="430"/>
        <end position="449"/>
    </location>
</feature>
<evidence type="ECO:0000256" key="7">
    <source>
        <dbReference type="SAM" id="Phobius"/>
    </source>
</evidence>
<evidence type="ECO:0000256" key="1">
    <source>
        <dbReference type="ARBA" id="ARBA00004141"/>
    </source>
</evidence>
<feature type="transmembrane region" description="Helical" evidence="7">
    <location>
        <begin position="290"/>
        <end position="317"/>
    </location>
</feature>
<feature type="transmembrane region" description="Helical" evidence="7">
    <location>
        <begin position="193"/>
        <end position="213"/>
    </location>
</feature>
<dbReference type="InterPro" id="IPR036259">
    <property type="entry name" value="MFS_trans_sf"/>
</dbReference>
<evidence type="ECO:0000256" key="3">
    <source>
        <dbReference type="ARBA" id="ARBA00022692"/>
    </source>
</evidence>
<dbReference type="PANTHER" id="PTHR23504">
    <property type="entry name" value="MAJOR FACILITATOR SUPERFAMILY DOMAIN-CONTAINING PROTEIN 10"/>
    <property type="match status" value="1"/>
</dbReference>
<dbReference type="Gene3D" id="1.20.1250.20">
    <property type="entry name" value="MFS general substrate transporter like domains"/>
    <property type="match status" value="1"/>
</dbReference>
<keyword evidence="4 7" id="KW-1133">Transmembrane helix</keyword>
<feature type="transmembrane region" description="Helical" evidence="7">
    <location>
        <begin position="360"/>
        <end position="379"/>
    </location>
</feature>
<feature type="transmembrane region" description="Helical" evidence="7">
    <location>
        <begin position="133"/>
        <end position="150"/>
    </location>
</feature>
<evidence type="ECO:0000313" key="8">
    <source>
        <dbReference type="EMBL" id="KAF9061697.1"/>
    </source>
</evidence>
<feature type="transmembrane region" description="Helical" evidence="7">
    <location>
        <begin position="481"/>
        <end position="498"/>
    </location>
</feature>
<dbReference type="EMBL" id="JADNRY010000193">
    <property type="protein sequence ID" value="KAF9061697.1"/>
    <property type="molecule type" value="Genomic_DNA"/>
</dbReference>
<keyword evidence="3 7" id="KW-0812">Transmembrane</keyword>
<keyword evidence="2" id="KW-0813">Transport</keyword>
<evidence type="ECO:0000256" key="2">
    <source>
        <dbReference type="ARBA" id="ARBA00022448"/>
    </source>
</evidence>
<dbReference type="CDD" id="cd17330">
    <property type="entry name" value="MFS_SLC46_TetA_like"/>
    <property type="match status" value="1"/>
</dbReference>
<proteinExistence type="predicted"/>
<comment type="caution">
    <text evidence="8">The sequence shown here is derived from an EMBL/GenBank/DDBJ whole genome shotgun (WGS) entry which is preliminary data.</text>
</comment>
<evidence type="ECO:0000313" key="9">
    <source>
        <dbReference type="Proteomes" id="UP000772434"/>
    </source>
</evidence>
<feature type="transmembrane region" description="Helical" evidence="7">
    <location>
        <begin position="329"/>
        <end position="348"/>
    </location>
</feature>
<evidence type="ECO:0000256" key="5">
    <source>
        <dbReference type="ARBA" id="ARBA00023136"/>
    </source>
</evidence>
<feature type="transmembrane region" description="Helical" evidence="7">
    <location>
        <begin position="233"/>
        <end position="255"/>
    </location>
</feature>
<feature type="transmembrane region" description="Helical" evidence="7">
    <location>
        <begin position="162"/>
        <end position="181"/>
    </location>
</feature>
<comment type="subcellular location">
    <subcellularLocation>
        <location evidence="1">Membrane</location>
        <topology evidence="1">Multi-pass membrane protein</topology>
    </subcellularLocation>
</comment>
<dbReference type="GO" id="GO:0022857">
    <property type="term" value="F:transmembrane transporter activity"/>
    <property type="evidence" value="ECO:0007669"/>
    <property type="project" value="InterPro"/>
</dbReference>
<dbReference type="Pfam" id="PF07690">
    <property type="entry name" value="MFS_1"/>
    <property type="match status" value="1"/>
</dbReference>
<reference evidence="8" key="1">
    <citation type="submission" date="2020-11" db="EMBL/GenBank/DDBJ databases">
        <authorList>
            <consortium name="DOE Joint Genome Institute"/>
            <person name="Ahrendt S."/>
            <person name="Riley R."/>
            <person name="Andreopoulos W."/>
            <person name="Labutti K."/>
            <person name="Pangilinan J."/>
            <person name="Ruiz-Duenas F.J."/>
            <person name="Barrasa J.M."/>
            <person name="Sanchez-Garcia M."/>
            <person name="Camarero S."/>
            <person name="Miyauchi S."/>
            <person name="Serrano A."/>
            <person name="Linde D."/>
            <person name="Babiker R."/>
            <person name="Drula E."/>
            <person name="Ayuso-Fernandez I."/>
            <person name="Pacheco R."/>
            <person name="Padilla G."/>
            <person name="Ferreira P."/>
            <person name="Barriuso J."/>
            <person name="Kellner H."/>
            <person name="Castanera R."/>
            <person name="Alfaro M."/>
            <person name="Ramirez L."/>
            <person name="Pisabarro A.G."/>
            <person name="Kuo A."/>
            <person name="Tritt A."/>
            <person name="Lipzen A."/>
            <person name="He G."/>
            <person name="Yan M."/>
            <person name="Ng V."/>
            <person name="Cullen D."/>
            <person name="Martin F."/>
            <person name="Rosso M.-N."/>
            <person name="Henrissat B."/>
            <person name="Hibbett D."/>
            <person name="Martinez A.T."/>
            <person name="Grigoriev I.V."/>
        </authorList>
    </citation>
    <scope>NUCLEOTIDE SEQUENCE</scope>
    <source>
        <strain evidence="8">AH 40177</strain>
    </source>
</reference>
<dbReference type="InterPro" id="IPR011701">
    <property type="entry name" value="MFS"/>
</dbReference>
<dbReference type="PRINTS" id="PR01035">
    <property type="entry name" value="TCRTETA"/>
</dbReference>
<name>A0A9P5U0R9_9AGAR</name>
<dbReference type="AlphaFoldDB" id="A0A9P5U0R9"/>
<dbReference type="InterPro" id="IPR001958">
    <property type="entry name" value="Tet-R_TetA/multi-R_MdtG-like"/>
</dbReference>
<dbReference type="OrthoDB" id="419616at2759"/>
<dbReference type="PANTHER" id="PTHR23504:SF15">
    <property type="entry name" value="MAJOR FACILITATOR SUPERFAMILY (MFS) PROFILE DOMAIN-CONTAINING PROTEIN"/>
    <property type="match status" value="1"/>
</dbReference>